<accession>A0A6J5L834</accession>
<gene>
    <name evidence="1" type="ORF">UFOVP112_110</name>
</gene>
<organism evidence="1">
    <name type="scientific">uncultured Caudovirales phage</name>
    <dbReference type="NCBI Taxonomy" id="2100421"/>
    <lineage>
        <taxon>Viruses</taxon>
        <taxon>Duplodnaviria</taxon>
        <taxon>Heunggongvirae</taxon>
        <taxon>Uroviricota</taxon>
        <taxon>Caudoviricetes</taxon>
        <taxon>Peduoviridae</taxon>
        <taxon>Maltschvirus</taxon>
        <taxon>Maltschvirus maltsch</taxon>
    </lineage>
</organism>
<protein>
    <submittedName>
        <fullName evidence="1">Uncharacterized protein</fullName>
    </submittedName>
</protein>
<sequence>MSQHKEQQGFVTFAQNTEEVDYLELAYLQCLNIKATQKHNSYAVIVDAATKELINEFHRNTFDYIIDLPIDHNDPANTRKFANEWQVFRLTPFKETIKLESDLLFTRTIDHWWTAFRLKNVCLSTGAKSFNGINSTVRKYRELFDANNLPDVYNGLMYFRFSQEAAGFFQAAQYLQYEWATICTGLKKCFEDEPSTDVLYALAALLVGEEVVTMPGMDFINFVHMKSGYNGWSDTRSWLDTVMNERDGDVIRINNLNQYHPVHYYDKSYATKELIEYYESRRN</sequence>
<dbReference type="EMBL" id="LR796233">
    <property type="protein sequence ID" value="CAB4128950.1"/>
    <property type="molecule type" value="Genomic_DNA"/>
</dbReference>
<reference evidence="1" key="1">
    <citation type="submission" date="2020-04" db="EMBL/GenBank/DDBJ databases">
        <authorList>
            <person name="Chiriac C."/>
            <person name="Salcher M."/>
            <person name="Ghai R."/>
            <person name="Kavagutti S V."/>
        </authorList>
    </citation>
    <scope>NUCLEOTIDE SEQUENCE</scope>
</reference>
<name>A0A6J5L834_9CAUD</name>
<proteinExistence type="predicted"/>
<evidence type="ECO:0000313" key="1">
    <source>
        <dbReference type="EMBL" id="CAB4128950.1"/>
    </source>
</evidence>